<sequence>MRKAGLVVGEYYHIYNRGVEKRTIFLDQLDYWRFMALLIGFQGDIDLNPMSRFVNLVKLKVFNDEIFQEIIKEKYVELISFCLMHNHFHLILHEIKEGGISKFMQRLSNSYTKYFNARYNRNGHLFNGGFQSSHINSDEYLKYLSAYIHLNPDELRRWHKRTTEYPWSSFQDYAGENRWGEFLNSQILMDQFNGGEEYRHFIEETSISKIERKLQQNVEHSMFNT</sequence>
<dbReference type="SMART" id="SM01321">
    <property type="entry name" value="Y1_Tnp"/>
    <property type="match status" value="1"/>
</dbReference>
<dbReference type="Gene3D" id="3.30.70.1290">
    <property type="entry name" value="Transposase IS200-like"/>
    <property type="match status" value="1"/>
</dbReference>
<dbReference type="InterPro" id="IPR036515">
    <property type="entry name" value="Transposase_17_sf"/>
</dbReference>
<dbReference type="GO" id="GO:0003677">
    <property type="term" value="F:DNA binding"/>
    <property type="evidence" value="ECO:0007669"/>
    <property type="project" value="InterPro"/>
</dbReference>
<protein>
    <recommendedName>
        <fullName evidence="1">Transposase IS200-like domain-containing protein</fullName>
    </recommendedName>
</protein>
<proteinExistence type="predicted"/>
<dbReference type="Proteomes" id="UP000177723">
    <property type="component" value="Unassembled WGS sequence"/>
</dbReference>
<name>A0A1F5WQ20_9BACT</name>
<dbReference type="PANTHER" id="PTHR34322">
    <property type="entry name" value="TRANSPOSASE, Y1_TNP DOMAIN-CONTAINING"/>
    <property type="match status" value="1"/>
</dbReference>
<dbReference type="Pfam" id="PF01797">
    <property type="entry name" value="Y1_Tnp"/>
    <property type="match status" value="1"/>
</dbReference>
<dbReference type="SUPFAM" id="SSF143422">
    <property type="entry name" value="Transposase IS200-like"/>
    <property type="match status" value="1"/>
</dbReference>
<reference evidence="2 3" key="1">
    <citation type="journal article" date="2016" name="Nat. Commun.">
        <title>Thousands of microbial genomes shed light on interconnected biogeochemical processes in an aquifer system.</title>
        <authorList>
            <person name="Anantharaman K."/>
            <person name="Brown C.T."/>
            <person name="Hug L.A."/>
            <person name="Sharon I."/>
            <person name="Castelle C.J."/>
            <person name="Probst A.J."/>
            <person name="Thomas B.C."/>
            <person name="Singh A."/>
            <person name="Wilkins M.J."/>
            <person name="Karaoz U."/>
            <person name="Brodie E.L."/>
            <person name="Williams K.H."/>
            <person name="Hubbard S.S."/>
            <person name="Banfield J.F."/>
        </authorList>
    </citation>
    <scope>NUCLEOTIDE SEQUENCE [LARGE SCALE GENOMIC DNA]</scope>
</reference>
<dbReference type="InterPro" id="IPR002686">
    <property type="entry name" value="Transposase_17"/>
</dbReference>
<evidence type="ECO:0000313" key="2">
    <source>
        <dbReference type="EMBL" id="OGF77720.1"/>
    </source>
</evidence>
<feature type="domain" description="Transposase IS200-like" evidence="1">
    <location>
        <begin position="7"/>
        <end position="151"/>
    </location>
</feature>
<dbReference type="GO" id="GO:0006313">
    <property type="term" value="P:DNA transposition"/>
    <property type="evidence" value="ECO:0007669"/>
    <property type="project" value="InterPro"/>
</dbReference>
<organism evidence="2 3">
    <name type="scientific">Candidatus Giovannonibacteria bacterium RIFCSPHIGHO2_12_FULL_43_15</name>
    <dbReference type="NCBI Taxonomy" id="1798341"/>
    <lineage>
        <taxon>Bacteria</taxon>
        <taxon>Candidatus Giovannoniibacteriota</taxon>
    </lineage>
</organism>
<dbReference type="EMBL" id="MFHT01000013">
    <property type="protein sequence ID" value="OGF77720.1"/>
    <property type="molecule type" value="Genomic_DNA"/>
</dbReference>
<gene>
    <name evidence="2" type="ORF">A3F23_01520</name>
</gene>
<dbReference type="AlphaFoldDB" id="A0A1F5WQ20"/>
<evidence type="ECO:0000259" key="1">
    <source>
        <dbReference type="SMART" id="SM01321"/>
    </source>
</evidence>
<comment type="caution">
    <text evidence="2">The sequence shown here is derived from an EMBL/GenBank/DDBJ whole genome shotgun (WGS) entry which is preliminary data.</text>
</comment>
<dbReference type="PANTHER" id="PTHR34322:SF2">
    <property type="entry name" value="TRANSPOSASE IS200-LIKE DOMAIN-CONTAINING PROTEIN"/>
    <property type="match status" value="1"/>
</dbReference>
<evidence type="ECO:0000313" key="3">
    <source>
        <dbReference type="Proteomes" id="UP000177723"/>
    </source>
</evidence>
<dbReference type="GO" id="GO:0004803">
    <property type="term" value="F:transposase activity"/>
    <property type="evidence" value="ECO:0007669"/>
    <property type="project" value="InterPro"/>
</dbReference>
<accession>A0A1F5WQ20</accession>